<name>A0A3M3DX89_9PSED</name>
<dbReference type="Gene3D" id="3.40.50.300">
    <property type="entry name" value="P-loop containing nucleotide triphosphate hydrolases"/>
    <property type="match status" value="1"/>
</dbReference>
<protein>
    <recommendedName>
        <fullName evidence="4">ABC transporter domain-containing protein</fullName>
    </recommendedName>
</protein>
<dbReference type="PANTHER" id="PTHR42711:SF15">
    <property type="entry name" value="ABC-TYPE MULTIDRUG TRANSPORT SYSTEM, ATPASE COMPONENT"/>
    <property type="match status" value="1"/>
</dbReference>
<evidence type="ECO:0000256" key="2">
    <source>
        <dbReference type="ARBA" id="ARBA00022741"/>
    </source>
</evidence>
<keyword evidence="6" id="KW-1185">Reference proteome</keyword>
<dbReference type="STRING" id="47879.AXG94_07255"/>
<dbReference type="GO" id="GO:0005524">
    <property type="term" value="F:ATP binding"/>
    <property type="evidence" value="ECO:0007669"/>
    <property type="project" value="UniProtKB-KW"/>
</dbReference>
<dbReference type="InterPro" id="IPR027417">
    <property type="entry name" value="P-loop_NTPase"/>
</dbReference>
<evidence type="ECO:0000313" key="5">
    <source>
        <dbReference type="EMBL" id="RMM41952.1"/>
    </source>
</evidence>
<dbReference type="InterPro" id="IPR003593">
    <property type="entry name" value="AAA+_ATPase"/>
</dbReference>
<keyword evidence="2" id="KW-0547">Nucleotide-binding</keyword>
<dbReference type="RefSeq" id="WP_053190739.1">
    <property type="nucleotide sequence ID" value="NZ_CP102177.1"/>
</dbReference>
<evidence type="ECO:0000313" key="6">
    <source>
        <dbReference type="Proteomes" id="UP000270661"/>
    </source>
</evidence>
<dbReference type="Proteomes" id="UP000270661">
    <property type="component" value="Unassembled WGS sequence"/>
</dbReference>
<dbReference type="SMART" id="SM00382">
    <property type="entry name" value="AAA"/>
    <property type="match status" value="1"/>
</dbReference>
<dbReference type="GO" id="GO:0016887">
    <property type="term" value="F:ATP hydrolysis activity"/>
    <property type="evidence" value="ECO:0007669"/>
    <property type="project" value="InterPro"/>
</dbReference>
<dbReference type="PROSITE" id="PS50893">
    <property type="entry name" value="ABC_TRANSPORTER_2"/>
    <property type="match status" value="1"/>
</dbReference>
<dbReference type="EMBL" id="RBOJ01000108">
    <property type="protein sequence ID" value="RMM41952.1"/>
    <property type="molecule type" value="Genomic_DNA"/>
</dbReference>
<dbReference type="SUPFAM" id="SSF52540">
    <property type="entry name" value="P-loop containing nucleoside triphosphate hydrolases"/>
    <property type="match status" value="1"/>
</dbReference>
<dbReference type="AlphaFoldDB" id="A0A3M3DX89"/>
<evidence type="ECO:0000256" key="1">
    <source>
        <dbReference type="ARBA" id="ARBA00022448"/>
    </source>
</evidence>
<evidence type="ECO:0000256" key="3">
    <source>
        <dbReference type="ARBA" id="ARBA00022840"/>
    </source>
</evidence>
<gene>
    <name evidence="5" type="ORF">ALQ77_03125</name>
</gene>
<reference evidence="5 6" key="1">
    <citation type="submission" date="2018-08" db="EMBL/GenBank/DDBJ databases">
        <title>Recombination of ecologically and evolutionarily significant loci maintains genetic cohesion in the Pseudomonas syringae species complex.</title>
        <authorList>
            <person name="Dillon M."/>
            <person name="Thakur S."/>
            <person name="Almeida R.N.D."/>
            <person name="Weir B.S."/>
            <person name="Guttman D.S."/>
        </authorList>
    </citation>
    <scope>NUCLEOTIDE SEQUENCE [LARGE SCALE GENOMIC DNA]</scope>
    <source>
        <strain evidence="5 6">NCPPB2445</strain>
    </source>
</reference>
<dbReference type="InterPro" id="IPR050763">
    <property type="entry name" value="ABC_transporter_ATP-binding"/>
</dbReference>
<keyword evidence="1" id="KW-0813">Transport</keyword>
<evidence type="ECO:0000259" key="4">
    <source>
        <dbReference type="PROSITE" id="PS50893"/>
    </source>
</evidence>
<comment type="caution">
    <text evidence="5">The sequence shown here is derived from an EMBL/GenBank/DDBJ whole genome shotgun (WGS) entry which is preliminary data.</text>
</comment>
<proteinExistence type="predicted"/>
<dbReference type="PROSITE" id="PS00211">
    <property type="entry name" value="ABC_TRANSPORTER_1"/>
    <property type="match status" value="1"/>
</dbReference>
<feature type="domain" description="ABC transporter" evidence="4">
    <location>
        <begin position="5"/>
        <end position="236"/>
    </location>
</feature>
<dbReference type="InterPro" id="IPR017871">
    <property type="entry name" value="ABC_transporter-like_CS"/>
</dbReference>
<organism evidence="5 6">
    <name type="scientific">Pseudomonas corrugata</name>
    <dbReference type="NCBI Taxonomy" id="47879"/>
    <lineage>
        <taxon>Bacteria</taxon>
        <taxon>Pseudomonadati</taxon>
        <taxon>Pseudomonadota</taxon>
        <taxon>Gammaproteobacteria</taxon>
        <taxon>Pseudomonadales</taxon>
        <taxon>Pseudomonadaceae</taxon>
        <taxon>Pseudomonas</taxon>
    </lineage>
</organism>
<dbReference type="Pfam" id="PF00005">
    <property type="entry name" value="ABC_tran"/>
    <property type="match status" value="1"/>
</dbReference>
<keyword evidence="3" id="KW-0067">ATP-binding</keyword>
<dbReference type="InterPro" id="IPR003439">
    <property type="entry name" value="ABC_transporter-like_ATP-bd"/>
</dbReference>
<dbReference type="PANTHER" id="PTHR42711">
    <property type="entry name" value="ABC TRANSPORTER ATP-BINDING PROTEIN"/>
    <property type="match status" value="1"/>
</dbReference>
<sequence length="310" mass="34492">MSSALSIRQLTKTYGNGFQALSGIDLDVAEGDFFALLGPNGAGKSTTIGILSTLVNKTSGTVNVFGHDLDREPAALKRCIGVVPQEFNFNQFEKTFDIVVTQAGYYGIPPKIANERAEQYLTQLGLWDKRDVPSRSLSGGMKRRLMIARALVHEPRLLILDEPTAGVDIELRRSMWTFLTELNQKGITIILTTHYLEEAEQLCRNIGIIDHGTIVENTSMRQLLSQLHVETFLLDLKSDLMAAPQLIGYPARLVDRHTLEVQVDKTVGITGLFTQLALQNIEVQSLRNKTNRLEELFVSLVEKNLAKEAV</sequence>
<accession>A0A3M3DX89</accession>
<dbReference type="OrthoDB" id="9775490at2"/>